<keyword evidence="2" id="KW-0808">Transferase</keyword>
<dbReference type="Proteomes" id="UP000271380">
    <property type="component" value="Chromosome"/>
</dbReference>
<dbReference type="AlphaFoldDB" id="A0A0F6QYX8"/>
<dbReference type="KEGG" id="cku:UL82_00755"/>
<dbReference type="Proteomes" id="UP000033457">
    <property type="component" value="Chromosome"/>
</dbReference>
<reference evidence="3 5" key="2">
    <citation type="submission" date="2018-12" db="EMBL/GenBank/DDBJ databases">
        <authorList>
            <consortium name="Pathogen Informatics"/>
        </authorList>
    </citation>
    <scope>NUCLEOTIDE SEQUENCE [LARGE SCALE GENOMIC DNA]</scope>
    <source>
        <strain evidence="3 5">NCTC949</strain>
    </source>
</reference>
<evidence type="ECO:0000313" key="2">
    <source>
        <dbReference type="EMBL" id="AKE40385.1"/>
    </source>
</evidence>
<keyword evidence="2" id="KW-0378">Hydrolase</keyword>
<keyword evidence="2" id="KW-0548">Nucleotidyltransferase</keyword>
<proteinExistence type="predicted"/>
<evidence type="ECO:0000313" key="5">
    <source>
        <dbReference type="Proteomes" id="UP000271380"/>
    </source>
</evidence>
<keyword evidence="2" id="KW-0540">Nuclease</keyword>
<dbReference type="GO" id="GO:0003676">
    <property type="term" value="F:nucleic acid binding"/>
    <property type="evidence" value="ECO:0007669"/>
    <property type="project" value="InterPro"/>
</dbReference>
<organism evidence="2 4">
    <name type="scientific">Corynebacterium kutscheri</name>
    <dbReference type="NCBI Taxonomy" id="35755"/>
    <lineage>
        <taxon>Bacteria</taxon>
        <taxon>Bacillati</taxon>
        <taxon>Actinomycetota</taxon>
        <taxon>Actinomycetes</taxon>
        <taxon>Mycobacteriales</taxon>
        <taxon>Corynebacteriaceae</taxon>
        <taxon>Corynebacterium</taxon>
    </lineage>
</organism>
<reference evidence="2 4" key="1">
    <citation type="journal article" date="2015" name="Genome Announc.">
        <title>Complete Genome Sequence of Corynebacterium kutscheri DSM 20755, a Corynebacterial Type Strain with Remarkably Low G+C Content of Chromosomal DNA.</title>
        <authorList>
            <person name="Ruckert C."/>
            <person name="Albersmeier A."/>
            <person name="Winkler A."/>
            <person name="Tauch A."/>
        </authorList>
    </citation>
    <scope>NUCLEOTIDE SEQUENCE [LARGE SCALE GENOMIC DNA]</scope>
    <source>
        <strain evidence="2 4">DSM 20755</strain>
    </source>
</reference>
<dbReference type="RefSeq" id="WP_046438424.1">
    <property type="nucleotide sequence ID" value="NZ_CP011312.1"/>
</dbReference>
<protein>
    <submittedName>
        <fullName evidence="2">DNA polymerase III epsilon subunit-like 3'-5' exonuclease</fullName>
        <ecNumber evidence="2">2.7.7.7</ecNumber>
    </submittedName>
    <submittedName>
        <fullName evidence="3">DNA polymerase III subunit epsilon</fullName>
    </submittedName>
</protein>
<dbReference type="GO" id="GO:0003887">
    <property type="term" value="F:DNA-directed DNA polymerase activity"/>
    <property type="evidence" value="ECO:0007669"/>
    <property type="project" value="UniProtKB-EC"/>
</dbReference>
<dbReference type="STRING" id="35755.UL82_00755"/>
<keyword evidence="2" id="KW-0269">Exonuclease</keyword>
<dbReference type="Gene3D" id="3.30.420.10">
    <property type="entry name" value="Ribonuclease H-like superfamily/Ribonuclease H"/>
    <property type="match status" value="1"/>
</dbReference>
<dbReference type="EMBL" id="LR134377">
    <property type="protein sequence ID" value="VEH05309.1"/>
    <property type="molecule type" value="Genomic_DNA"/>
</dbReference>
<name>A0A0F6QYX8_9CORY</name>
<dbReference type="EC" id="2.7.7.7" evidence="2"/>
<dbReference type="EMBL" id="CP011312">
    <property type="protein sequence ID" value="AKE40385.1"/>
    <property type="molecule type" value="Genomic_DNA"/>
</dbReference>
<evidence type="ECO:0000256" key="1">
    <source>
        <dbReference type="SAM" id="MobiDB-lite"/>
    </source>
</evidence>
<keyword evidence="4" id="KW-1185">Reference proteome</keyword>
<feature type="region of interest" description="Disordered" evidence="1">
    <location>
        <begin position="1"/>
        <end position="22"/>
    </location>
</feature>
<dbReference type="SUPFAM" id="SSF53098">
    <property type="entry name" value="Ribonuclease H-like"/>
    <property type="match status" value="1"/>
</dbReference>
<dbReference type="InterPro" id="IPR036397">
    <property type="entry name" value="RNaseH_sf"/>
</dbReference>
<sequence>MSHSPESSDASKPERAAQWAQQRRREIARTPFVVLTVKASGIHPATSRIVALHAVVLTKDGEVTEEFYSVINSGSDPGPQHLHGFTRAEVAEGKRFSQILKALGKLIDGRTLILNNLPMTWGFVVAEARRAMAQAARANRSRNRQRSRRQRVGHVPKPHKIVDTLASAYQQGLVLEDNRIRTIAQTLHLDVEPAHATIKRAQLSAREVIREETDIVTRIFFVLDAMGKMASISPNNLGSDRFGLQRSQVYNQAIATEPAFKNPGVYTPKTGLVQGMEVVIAPEVTVHPDALIRKIVAAQLVYAPKTTRRSSVVVCNQRDDLRGKAMHAVRKGIPLLSDKEFLRLVKNTAPGTPVEEA</sequence>
<dbReference type="HOGENOM" id="CLU_029910_0_0_11"/>
<gene>
    <name evidence="2" type="primary">dnaQ</name>
    <name evidence="3" type="synonym">dnaQ1</name>
    <name evidence="3" type="ORF">NCTC949_00539</name>
    <name evidence="2" type="ORF">UL82_00755</name>
</gene>
<accession>A0A0F6QYX8</accession>
<dbReference type="InterPro" id="IPR012337">
    <property type="entry name" value="RNaseH-like_sf"/>
</dbReference>
<evidence type="ECO:0000313" key="4">
    <source>
        <dbReference type="Proteomes" id="UP000033457"/>
    </source>
</evidence>
<dbReference type="GO" id="GO:0004527">
    <property type="term" value="F:exonuclease activity"/>
    <property type="evidence" value="ECO:0007669"/>
    <property type="project" value="UniProtKB-KW"/>
</dbReference>
<evidence type="ECO:0000313" key="3">
    <source>
        <dbReference type="EMBL" id="VEH05309.1"/>
    </source>
</evidence>